<sequence length="68" mass="7963">MVLFDTLSKETILLPAIETAVFFALEDERLLTLEQLLMSLENHQRFELDSLSQSLDTLERLQLIERIE</sequence>
<evidence type="ECO:0008006" key="3">
    <source>
        <dbReference type="Google" id="ProtNLM"/>
    </source>
</evidence>
<dbReference type="AlphaFoldDB" id="A0A3E0UJJ9"/>
<protein>
    <recommendedName>
        <fullName evidence="3">HPr-rel-A system PqqD family peptide chaperone</fullName>
    </recommendedName>
</protein>
<dbReference type="EMBL" id="QUOV01000001">
    <property type="protein sequence ID" value="REL37070.1"/>
    <property type="molecule type" value="Genomic_DNA"/>
</dbReference>
<gene>
    <name evidence="1" type="ORF">DXX92_18085</name>
</gene>
<dbReference type="Proteomes" id="UP000256999">
    <property type="component" value="Unassembled WGS sequence"/>
</dbReference>
<evidence type="ECO:0000313" key="1">
    <source>
        <dbReference type="EMBL" id="REL37070.1"/>
    </source>
</evidence>
<reference evidence="1 2" key="1">
    <citation type="submission" date="2018-08" db="EMBL/GenBank/DDBJ databases">
        <title>Thalassotalea euphylliae genome.</title>
        <authorList>
            <person name="Summers S."/>
            <person name="Rice S.A."/>
            <person name="Freckelton M.L."/>
            <person name="Nedved B.T."/>
            <person name="Hadfield M.G."/>
        </authorList>
    </citation>
    <scope>NUCLEOTIDE SEQUENCE [LARGE SCALE GENOMIC DNA]</scope>
    <source>
        <strain evidence="1 2">H2</strain>
    </source>
</reference>
<accession>A0A3E0UJJ9</accession>
<evidence type="ECO:0000313" key="2">
    <source>
        <dbReference type="Proteomes" id="UP000256999"/>
    </source>
</evidence>
<name>A0A3E0UJJ9_9GAMM</name>
<organism evidence="1 2">
    <name type="scientific">Thalassotalea euphylliae</name>
    <dbReference type="NCBI Taxonomy" id="1655234"/>
    <lineage>
        <taxon>Bacteria</taxon>
        <taxon>Pseudomonadati</taxon>
        <taxon>Pseudomonadota</taxon>
        <taxon>Gammaproteobacteria</taxon>
        <taxon>Alteromonadales</taxon>
        <taxon>Colwelliaceae</taxon>
        <taxon>Thalassotalea</taxon>
    </lineage>
</organism>
<comment type="caution">
    <text evidence="1">The sequence shown here is derived from an EMBL/GenBank/DDBJ whole genome shotgun (WGS) entry which is preliminary data.</text>
</comment>
<proteinExistence type="predicted"/>